<evidence type="ECO:0000313" key="8">
    <source>
        <dbReference type="EMBL" id="CAK9030675.1"/>
    </source>
</evidence>
<dbReference type="SUPFAM" id="SSF81340">
    <property type="entry name" value="Clc chloride channel"/>
    <property type="match status" value="1"/>
</dbReference>
<dbReference type="PANTHER" id="PTHR11689">
    <property type="entry name" value="CHLORIDE CHANNEL PROTEIN CLC FAMILY MEMBER"/>
    <property type="match status" value="1"/>
</dbReference>
<protein>
    <submittedName>
        <fullName evidence="8">Chloride transport protein 6 (Chloride channel protein 6) (ClC-6)</fullName>
    </submittedName>
</protein>
<evidence type="ECO:0000256" key="5">
    <source>
        <dbReference type="ARBA" id="ARBA00023122"/>
    </source>
</evidence>
<keyword evidence="2 7" id="KW-0812">Transmembrane</keyword>
<evidence type="ECO:0000256" key="4">
    <source>
        <dbReference type="ARBA" id="ARBA00022989"/>
    </source>
</evidence>
<dbReference type="EMBL" id="CAXAMM010013177">
    <property type="protein sequence ID" value="CAK9030675.1"/>
    <property type="molecule type" value="Genomic_DNA"/>
</dbReference>
<evidence type="ECO:0000256" key="1">
    <source>
        <dbReference type="ARBA" id="ARBA00004141"/>
    </source>
</evidence>
<accession>A0ABP0KV12</accession>
<feature type="transmembrane region" description="Helical" evidence="7">
    <location>
        <begin position="20"/>
        <end position="43"/>
    </location>
</feature>
<dbReference type="InterPro" id="IPR001807">
    <property type="entry name" value="ClC"/>
</dbReference>
<keyword evidence="3" id="KW-0677">Repeat</keyword>
<reference evidence="8 9" key="1">
    <citation type="submission" date="2024-02" db="EMBL/GenBank/DDBJ databases">
        <authorList>
            <person name="Chen Y."/>
            <person name="Shah S."/>
            <person name="Dougan E. K."/>
            <person name="Thang M."/>
            <person name="Chan C."/>
        </authorList>
    </citation>
    <scope>NUCLEOTIDE SEQUENCE [LARGE SCALE GENOMIC DNA]</scope>
</reference>
<organism evidence="8 9">
    <name type="scientific">Durusdinium trenchii</name>
    <dbReference type="NCBI Taxonomy" id="1381693"/>
    <lineage>
        <taxon>Eukaryota</taxon>
        <taxon>Sar</taxon>
        <taxon>Alveolata</taxon>
        <taxon>Dinophyceae</taxon>
        <taxon>Suessiales</taxon>
        <taxon>Symbiodiniaceae</taxon>
        <taxon>Durusdinium</taxon>
    </lineage>
</organism>
<evidence type="ECO:0000256" key="7">
    <source>
        <dbReference type="SAM" id="Phobius"/>
    </source>
</evidence>
<evidence type="ECO:0000256" key="2">
    <source>
        <dbReference type="ARBA" id="ARBA00022692"/>
    </source>
</evidence>
<gene>
    <name evidence="8" type="ORF">SCF082_LOCUS19304</name>
</gene>
<keyword evidence="9" id="KW-1185">Reference proteome</keyword>
<name>A0ABP0KV12_9DINO</name>
<dbReference type="PRINTS" id="PR00762">
    <property type="entry name" value="CLCHANNEL"/>
</dbReference>
<keyword evidence="4 7" id="KW-1133">Transmembrane helix</keyword>
<dbReference type="InterPro" id="IPR051280">
    <property type="entry name" value="Cl-channel/antiporter"/>
</dbReference>
<comment type="caution">
    <text evidence="8">The sequence shown here is derived from an EMBL/GenBank/DDBJ whole genome shotgun (WGS) entry which is preliminary data.</text>
</comment>
<dbReference type="Proteomes" id="UP001642464">
    <property type="component" value="Unassembled WGS sequence"/>
</dbReference>
<feature type="non-terminal residue" evidence="8">
    <location>
        <position position="133"/>
    </location>
</feature>
<dbReference type="Gene3D" id="1.10.3080.10">
    <property type="entry name" value="Clc chloride channel"/>
    <property type="match status" value="1"/>
</dbReference>
<dbReference type="InterPro" id="IPR014743">
    <property type="entry name" value="Cl-channel_core"/>
</dbReference>
<comment type="subcellular location">
    <subcellularLocation>
        <location evidence="1">Membrane</location>
        <topology evidence="1">Multi-pass membrane protein</topology>
    </subcellularLocation>
</comment>
<dbReference type="PANTHER" id="PTHR11689:SF136">
    <property type="entry name" value="H(+)_CL(-) EXCHANGE TRANSPORTER 7"/>
    <property type="match status" value="1"/>
</dbReference>
<evidence type="ECO:0000313" key="9">
    <source>
        <dbReference type="Proteomes" id="UP001642464"/>
    </source>
</evidence>
<keyword evidence="6 7" id="KW-0472">Membrane</keyword>
<dbReference type="Pfam" id="PF00654">
    <property type="entry name" value="Voltage_CLC"/>
    <property type="match status" value="1"/>
</dbReference>
<sequence length="133" mass="14736">MNNHMNESWSPISGKPGTYALIGACAMLAGTARITISLAMILMETMGEAEFGLPIFLAVMVAKLTGDLFNRGIYDLHIVELKHVPFLETLPEGEMIELQVRDVMQRNVETLELVVKVSRLVQVLSDTTHHAFP</sequence>
<evidence type="ECO:0000256" key="6">
    <source>
        <dbReference type="ARBA" id="ARBA00023136"/>
    </source>
</evidence>
<proteinExistence type="predicted"/>
<keyword evidence="5" id="KW-0129">CBS domain</keyword>
<evidence type="ECO:0000256" key="3">
    <source>
        <dbReference type="ARBA" id="ARBA00022737"/>
    </source>
</evidence>